<name>A0A6G7YGB9_9ACTN</name>
<feature type="compositionally biased region" description="Basic and acidic residues" evidence="1">
    <location>
        <begin position="90"/>
        <end position="107"/>
    </location>
</feature>
<dbReference type="Proteomes" id="UP000502035">
    <property type="component" value="Chromosome"/>
</dbReference>
<keyword evidence="4" id="KW-1185">Reference proteome</keyword>
<evidence type="ECO:0000313" key="3">
    <source>
        <dbReference type="EMBL" id="QIK75944.1"/>
    </source>
</evidence>
<proteinExistence type="predicted"/>
<dbReference type="AlphaFoldDB" id="A0A6G7YGB9"/>
<dbReference type="EMBL" id="CP049866">
    <property type="protein sequence ID" value="QIK75944.1"/>
    <property type="molecule type" value="Genomic_DNA"/>
</dbReference>
<accession>A0A6G7YGB9</accession>
<keyword evidence="2" id="KW-0732">Signal</keyword>
<feature type="region of interest" description="Disordered" evidence="1">
    <location>
        <begin position="81"/>
        <end position="129"/>
    </location>
</feature>
<feature type="chain" id="PRO_5026309573" evidence="2">
    <location>
        <begin position="31"/>
        <end position="187"/>
    </location>
</feature>
<sequence length="187" mass="20361">MPTSRTTRLLTAPIALALAVGLGPTAPANASSTTRKDPRNDVFVGSLGGGIDLAAVQLEVNRTENIRVTFRLYSPVMTKASLERPGGGVHQERADQPHGQDLHEGRHPAQRGLQRVHRRGSGGPYNCSKLPVTQVDAKTYSAVVNLKQVKKGAKVLQWTALSMDLSSRSPVMDSMTAMNRKPFRWRL</sequence>
<organism evidence="3 4">
    <name type="scientific">Nocardioides piscis</name>
    <dbReference type="NCBI Taxonomy" id="2714938"/>
    <lineage>
        <taxon>Bacteria</taxon>
        <taxon>Bacillati</taxon>
        <taxon>Actinomycetota</taxon>
        <taxon>Actinomycetes</taxon>
        <taxon>Propionibacteriales</taxon>
        <taxon>Nocardioidaceae</taxon>
        <taxon>Nocardioides</taxon>
    </lineage>
</organism>
<dbReference type="KEGG" id="npi:G7071_11315"/>
<evidence type="ECO:0000256" key="1">
    <source>
        <dbReference type="SAM" id="MobiDB-lite"/>
    </source>
</evidence>
<feature type="signal peptide" evidence="2">
    <location>
        <begin position="1"/>
        <end position="30"/>
    </location>
</feature>
<gene>
    <name evidence="3" type="ORF">G7071_11315</name>
</gene>
<reference evidence="3 4" key="1">
    <citation type="submission" date="2020-03" db="EMBL/GenBank/DDBJ databases">
        <title>Nocardioides sp. nov., isolated from fish.</title>
        <authorList>
            <person name="Hyun D.-W."/>
            <person name="Bae J.-W."/>
        </authorList>
    </citation>
    <scope>NUCLEOTIDE SEQUENCE [LARGE SCALE GENOMIC DNA]</scope>
    <source>
        <strain evidence="3 4">HDW12A</strain>
    </source>
</reference>
<dbReference type="RefSeq" id="WP_166318690.1">
    <property type="nucleotide sequence ID" value="NZ_CP049866.1"/>
</dbReference>
<evidence type="ECO:0000256" key="2">
    <source>
        <dbReference type="SAM" id="SignalP"/>
    </source>
</evidence>
<protein>
    <submittedName>
        <fullName evidence="3">Uncharacterized protein</fullName>
    </submittedName>
</protein>
<evidence type="ECO:0000313" key="4">
    <source>
        <dbReference type="Proteomes" id="UP000502035"/>
    </source>
</evidence>